<evidence type="ECO:0000313" key="2">
    <source>
        <dbReference type="EMBL" id="CAH1799897.1"/>
    </source>
</evidence>
<dbReference type="AlphaFoldDB" id="A0A8J1TBQ1"/>
<dbReference type="Gene3D" id="4.10.1130.20">
    <property type="match status" value="2"/>
</dbReference>
<evidence type="ECO:0000313" key="3">
    <source>
        <dbReference type="Proteomes" id="UP000749559"/>
    </source>
</evidence>
<dbReference type="PANTHER" id="PTHR46983">
    <property type="entry name" value="CYSTEINE AND HISTIDINE-RICH DOMAIN-CONTAINING PROTEIN 1"/>
    <property type="match status" value="1"/>
</dbReference>
<dbReference type="SUPFAM" id="SSF49764">
    <property type="entry name" value="HSP20-like chaperones"/>
    <property type="match status" value="1"/>
</dbReference>
<accession>A0A8J1TBQ1</accession>
<proteinExistence type="predicted"/>
<dbReference type="InterPro" id="IPR039790">
    <property type="entry name" value="CHRD1"/>
</dbReference>
<organism evidence="2 3">
    <name type="scientific">Owenia fusiformis</name>
    <name type="common">Polychaete worm</name>
    <dbReference type="NCBI Taxonomy" id="6347"/>
    <lineage>
        <taxon>Eukaryota</taxon>
        <taxon>Metazoa</taxon>
        <taxon>Spiralia</taxon>
        <taxon>Lophotrochozoa</taxon>
        <taxon>Annelida</taxon>
        <taxon>Polychaeta</taxon>
        <taxon>Sedentaria</taxon>
        <taxon>Canalipalpata</taxon>
        <taxon>Sabellida</taxon>
        <taxon>Oweniida</taxon>
        <taxon>Oweniidae</taxon>
        <taxon>Owenia</taxon>
    </lineage>
</organism>
<dbReference type="Gene3D" id="2.60.40.790">
    <property type="match status" value="1"/>
</dbReference>
<dbReference type="InterPro" id="IPR007052">
    <property type="entry name" value="CS_dom"/>
</dbReference>
<keyword evidence="3" id="KW-1185">Reference proteome</keyword>
<name>A0A8J1TBQ1_OWEFU</name>
<feature type="region of interest" description="Disordered" evidence="1">
    <location>
        <begin position="308"/>
        <end position="337"/>
    </location>
</feature>
<feature type="compositionally biased region" description="Basic and acidic residues" evidence="1">
    <location>
        <begin position="322"/>
        <end position="331"/>
    </location>
</feature>
<gene>
    <name evidence="2" type="ORF">OFUS_LOCUS23858</name>
</gene>
<dbReference type="PROSITE" id="PS51203">
    <property type="entry name" value="CS"/>
    <property type="match status" value="1"/>
</dbReference>
<comment type="caution">
    <text evidence="2">The sequence shown here is derived from an EMBL/GenBank/DDBJ whole genome shotgun (WGS) entry which is preliminary data.</text>
</comment>
<dbReference type="EMBL" id="CAIIXF020000011">
    <property type="protein sequence ID" value="CAH1799897.1"/>
    <property type="molecule type" value="Genomic_DNA"/>
</dbReference>
<evidence type="ECO:0000256" key="1">
    <source>
        <dbReference type="SAM" id="MobiDB-lite"/>
    </source>
</evidence>
<dbReference type="PANTHER" id="PTHR46983:SF3">
    <property type="entry name" value="CHPADIPLOID STATE MAINTENANCE PROTEIN CHPA"/>
    <property type="match status" value="1"/>
</dbReference>
<dbReference type="InterPro" id="IPR008978">
    <property type="entry name" value="HSP20-like_chaperone"/>
</dbReference>
<sequence>MSLQCYNRTCGQKYDESNNSDDACKFHPGTPVFHDALKGWSCCKRRSTDFTEFLNIPGCTKGPHSNIKPPEPEKPEQNGTDIEKIIQEQAPPPPRAPIAEPTVRPPSDEPLIRLPATVAGSLKSALERKLNQLKIQNDQTEEADDGTVKPGTTCKNNACSCQYINEDSDIEICRYHPGVPIFHEGMKYWSCCRRKTSDFNTFMSQEGCTSGKHLWKKNEADGEKQAVCRFDWFQTGNFITISIYSKVAVPEKSYVEVNKVTANINIVFEGGESHFQHFLVLNGIIDPAACNVKMLGTKVEVNLRKAEPGSWPNLELPPPKQQQEETSKDIDTQDVDS</sequence>
<reference evidence="2" key="1">
    <citation type="submission" date="2022-03" db="EMBL/GenBank/DDBJ databases">
        <authorList>
            <person name="Martin C."/>
        </authorList>
    </citation>
    <scope>NUCLEOTIDE SEQUENCE</scope>
</reference>
<dbReference type="Pfam" id="PF04968">
    <property type="entry name" value="CHORD"/>
    <property type="match status" value="2"/>
</dbReference>
<protein>
    <submittedName>
        <fullName evidence="2">Uncharacterized protein</fullName>
    </submittedName>
</protein>
<dbReference type="InterPro" id="IPR007051">
    <property type="entry name" value="CHORD_dom"/>
</dbReference>
<dbReference type="Proteomes" id="UP000749559">
    <property type="component" value="Unassembled WGS sequence"/>
</dbReference>
<dbReference type="Pfam" id="PF04969">
    <property type="entry name" value="CS"/>
    <property type="match status" value="1"/>
</dbReference>
<feature type="region of interest" description="Disordered" evidence="1">
    <location>
        <begin position="90"/>
        <end position="109"/>
    </location>
</feature>
<dbReference type="PROSITE" id="PS51401">
    <property type="entry name" value="CHORD"/>
    <property type="match status" value="2"/>
</dbReference>
<dbReference type="OrthoDB" id="10261079at2759"/>